<dbReference type="AlphaFoldDB" id="A0A430I4J9"/>
<proteinExistence type="predicted"/>
<reference evidence="1 2" key="1">
    <citation type="submission" date="2019-04" db="EMBL/GenBank/DDBJ databases">
        <authorList>
            <person name="Fouts D."/>
            <person name="Sutton G."/>
            <person name="Singh I."/>
            <person name="Nguyen K."/>
        </authorList>
    </citation>
    <scope>NUCLEOTIDE SEQUENCE [LARGE SCALE GENOMIC DNA]</scope>
    <source>
        <strain evidence="1 2">55</strain>
    </source>
</reference>
<evidence type="ECO:0000313" key="2">
    <source>
        <dbReference type="Proteomes" id="UP000304895"/>
    </source>
</evidence>
<name>A0A430I4J9_KLEPN</name>
<accession>A0A430I4J9</accession>
<dbReference type="Proteomes" id="UP000304895">
    <property type="component" value="Unassembled WGS sequence"/>
</dbReference>
<gene>
    <name evidence="1" type="ORF">E9161_13980</name>
</gene>
<dbReference type="EMBL" id="SSUJ01000010">
    <property type="protein sequence ID" value="THI29394.1"/>
    <property type="molecule type" value="Genomic_DNA"/>
</dbReference>
<protein>
    <submittedName>
        <fullName evidence="1">Uncharacterized protein</fullName>
    </submittedName>
</protein>
<organism evidence="1 2">
    <name type="scientific">Klebsiella pneumoniae subsp. pneumoniae</name>
    <dbReference type="NCBI Taxonomy" id="72407"/>
    <lineage>
        <taxon>Bacteria</taxon>
        <taxon>Pseudomonadati</taxon>
        <taxon>Pseudomonadota</taxon>
        <taxon>Gammaproteobacteria</taxon>
        <taxon>Enterobacterales</taxon>
        <taxon>Enterobacteriaceae</taxon>
        <taxon>Klebsiella/Raoultella group</taxon>
        <taxon>Klebsiella</taxon>
        <taxon>Klebsiella pneumoniae complex</taxon>
    </lineage>
</organism>
<evidence type="ECO:0000313" key="1">
    <source>
        <dbReference type="EMBL" id="THI29394.1"/>
    </source>
</evidence>
<comment type="caution">
    <text evidence="1">The sequence shown here is derived from an EMBL/GenBank/DDBJ whole genome shotgun (WGS) entry which is preliminary data.</text>
</comment>
<sequence>MRCTTKQTTRCCSHALAACRSVGGMLALFSRRCGWSPGVSLYKRQRRGVASSVMGENDKDNDYDYQYNYEEL</sequence>